<dbReference type="PANTHER" id="PTHR13377">
    <property type="entry name" value="PLACENTAL PROTEIN 6"/>
    <property type="match status" value="1"/>
</dbReference>
<feature type="compositionally biased region" description="Low complexity" evidence="5">
    <location>
        <begin position="328"/>
        <end position="351"/>
    </location>
</feature>
<dbReference type="InterPro" id="IPR035952">
    <property type="entry name" value="Rhomboid-like_sf"/>
</dbReference>
<reference evidence="7 8" key="1">
    <citation type="journal article" date="2015" name="Environ. Microbiol.">
        <title>Metagenome sequence of Elaphomyces granulatus from sporocarp tissue reveals Ascomycota ectomycorrhizal fingerprints of genome expansion and a Proteobacteria-rich microbiome.</title>
        <authorList>
            <person name="Quandt C.A."/>
            <person name="Kohler A."/>
            <person name="Hesse C.N."/>
            <person name="Sharpton T.J."/>
            <person name="Martin F."/>
            <person name="Spatafora J.W."/>
        </authorList>
    </citation>
    <scope>NUCLEOTIDE SEQUENCE [LARGE SCALE GENOMIC DNA]</scope>
    <source>
        <strain evidence="7 8">OSC145934</strain>
    </source>
</reference>
<gene>
    <name evidence="7" type="ORF">Egran_03861</name>
</gene>
<dbReference type="GO" id="GO:0005794">
    <property type="term" value="C:Golgi apparatus"/>
    <property type="evidence" value="ECO:0007669"/>
    <property type="project" value="TreeGrafter"/>
</dbReference>
<dbReference type="GO" id="GO:0006890">
    <property type="term" value="P:retrograde vesicle-mediated transport, Golgi to endoplasmic reticulum"/>
    <property type="evidence" value="ECO:0007669"/>
    <property type="project" value="InterPro"/>
</dbReference>
<comment type="subcellular location">
    <subcellularLocation>
        <location evidence="1">Membrane</location>
        <topology evidence="1">Multi-pass membrane protein</topology>
    </subcellularLocation>
</comment>
<dbReference type="OrthoDB" id="73612at2759"/>
<keyword evidence="4 6" id="KW-0472">Membrane</keyword>
<feature type="region of interest" description="Disordered" evidence="5">
    <location>
        <begin position="328"/>
        <end position="374"/>
    </location>
</feature>
<feature type="region of interest" description="Disordered" evidence="5">
    <location>
        <begin position="295"/>
        <end position="314"/>
    </location>
</feature>
<feature type="compositionally biased region" description="Polar residues" evidence="5">
    <location>
        <begin position="352"/>
        <end position="374"/>
    </location>
</feature>
<feature type="transmembrane region" description="Helical" evidence="6">
    <location>
        <begin position="176"/>
        <end position="209"/>
    </location>
</feature>
<evidence type="ECO:0000256" key="5">
    <source>
        <dbReference type="SAM" id="MobiDB-lite"/>
    </source>
</evidence>
<dbReference type="Gene3D" id="1.20.1540.10">
    <property type="entry name" value="Rhomboid-like"/>
    <property type="match status" value="1"/>
</dbReference>
<dbReference type="SUPFAM" id="SSF144091">
    <property type="entry name" value="Rhomboid-like"/>
    <property type="match status" value="1"/>
</dbReference>
<sequence length="374" mass="40877">MAFRINLPPATRILLISLLSLSFLYNVARWRLLDNSARLTSPSPVTLVPYLPLVPSQFFLYPWTLLTATFVEQNIFTVVLNAVTIFYGGKYLERAWGSREFGKFILIVALIPNIVAIPIYLLWWTVTGDELRGLTQICGGVSLQASFLVAFKQLVPEHTVTILKGLVKMRVKHFPAFFLLLNTLSGIILGTDTAAVLSWLGLLASWTYLRFYKYQPDLSSTATSSHGIKGDASETFAFACFFPDVIQPPIAFVADKIYAVLVSLRMCTPFSAEDIASGNEQALARGQAGLPNLLNNGRGASGLRGMGRREEAERRRALALKALDQRLQAATAGRPQAQPSASSQPASGQPQTMAPTVSSGQSMLGETNYTPDNA</sequence>
<keyword evidence="3 6" id="KW-1133">Transmembrane helix</keyword>
<name>A0A232LX40_9EURO</name>
<dbReference type="EMBL" id="NPHW01004146">
    <property type="protein sequence ID" value="OXV08377.1"/>
    <property type="molecule type" value="Genomic_DNA"/>
</dbReference>
<evidence type="ECO:0000313" key="7">
    <source>
        <dbReference type="EMBL" id="OXV08377.1"/>
    </source>
</evidence>
<comment type="caution">
    <text evidence="7">The sequence shown here is derived from an EMBL/GenBank/DDBJ whole genome shotgun (WGS) entry which is preliminary data.</text>
</comment>
<keyword evidence="2 6" id="KW-0812">Transmembrane</keyword>
<protein>
    <recommendedName>
        <fullName evidence="9">Peptidase S54 rhomboid domain-containing protein</fullName>
    </recommendedName>
</protein>
<evidence type="ECO:0000256" key="1">
    <source>
        <dbReference type="ARBA" id="ARBA00004141"/>
    </source>
</evidence>
<dbReference type="PANTHER" id="PTHR13377:SF3">
    <property type="entry name" value="TRANSMEMBRANE PROTEIN 115"/>
    <property type="match status" value="1"/>
</dbReference>
<proteinExistence type="predicted"/>
<dbReference type="GO" id="GO:0016020">
    <property type="term" value="C:membrane"/>
    <property type="evidence" value="ECO:0007669"/>
    <property type="project" value="UniProtKB-SubCell"/>
</dbReference>
<evidence type="ECO:0000256" key="2">
    <source>
        <dbReference type="ARBA" id="ARBA00022692"/>
    </source>
</evidence>
<feature type="transmembrane region" description="Helical" evidence="6">
    <location>
        <begin position="60"/>
        <end position="89"/>
    </location>
</feature>
<keyword evidence="8" id="KW-1185">Reference proteome</keyword>
<dbReference type="Pfam" id="PF08551">
    <property type="entry name" value="DUF1751"/>
    <property type="match status" value="1"/>
</dbReference>
<evidence type="ECO:0000313" key="8">
    <source>
        <dbReference type="Proteomes" id="UP000243515"/>
    </source>
</evidence>
<dbReference type="FunFam" id="1.20.1540.10:FF:000004">
    <property type="entry name" value="Transmembrane protein 115"/>
    <property type="match status" value="1"/>
</dbReference>
<dbReference type="SMART" id="SM01160">
    <property type="entry name" value="DUF1751"/>
    <property type="match status" value="1"/>
</dbReference>
<accession>A0A232LX40</accession>
<dbReference type="Proteomes" id="UP000243515">
    <property type="component" value="Unassembled WGS sequence"/>
</dbReference>
<feature type="transmembrane region" description="Helical" evidence="6">
    <location>
        <begin position="101"/>
        <end position="122"/>
    </location>
</feature>
<evidence type="ECO:0008006" key="9">
    <source>
        <dbReference type="Google" id="ProtNLM"/>
    </source>
</evidence>
<dbReference type="AlphaFoldDB" id="A0A232LX40"/>
<organism evidence="7 8">
    <name type="scientific">Elaphomyces granulatus</name>
    <dbReference type="NCBI Taxonomy" id="519963"/>
    <lineage>
        <taxon>Eukaryota</taxon>
        <taxon>Fungi</taxon>
        <taxon>Dikarya</taxon>
        <taxon>Ascomycota</taxon>
        <taxon>Pezizomycotina</taxon>
        <taxon>Eurotiomycetes</taxon>
        <taxon>Eurotiomycetidae</taxon>
        <taxon>Eurotiales</taxon>
        <taxon>Elaphomycetaceae</taxon>
        <taxon>Elaphomyces</taxon>
    </lineage>
</organism>
<dbReference type="InterPro" id="IPR013861">
    <property type="entry name" value="TMEM115/Pdh1/Rbl19"/>
</dbReference>
<evidence type="ECO:0000256" key="3">
    <source>
        <dbReference type="ARBA" id="ARBA00022989"/>
    </source>
</evidence>
<evidence type="ECO:0000256" key="4">
    <source>
        <dbReference type="ARBA" id="ARBA00023136"/>
    </source>
</evidence>
<evidence type="ECO:0000256" key="6">
    <source>
        <dbReference type="SAM" id="Phobius"/>
    </source>
</evidence>